<gene>
    <name evidence="2" type="ORF">ALPR1_11400</name>
</gene>
<protein>
    <recommendedName>
        <fullName evidence="4">Secreted protein</fullName>
    </recommendedName>
</protein>
<name>A3HSK1_9BACT</name>
<comment type="caution">
    <text evidence="2">The sequence shown here is derived from an EMBL/GenBank/DDBJ whole genome shotgun (WGS) entry which is preliminary data.</text>
</comment>
<dbReference type="Proteomes" id="UP000003919">
    <property type="component" value="Chromosome"/>
</dbReference>
<feature type="chain" id="PRO_5002652638" description="Secreted protein" evidence="1">
    <location>
        <begin position="21"/>
        <end position="362"/>
    </location>
</feature>
<accession>A3HSK1</accession>
<dbReference type="OrthoDB" id="5431540at2"/>
<keyword evidence="1" id="KW-0732">Signal</keyword>
<proteinExistence type="predicted"/>
<dbReference type="HOGENOM" id="CLU_782422_0_0_10"/>
<dbReference type="EMBL" id="AAXU02000001">
    <property type="protein sequence ID" value="EAZ82819.1"/>
    <property type="molecule type" value="Genomic_DNA"/>
</dbReference>
<evidence type="ECO:0000256" key="1">
    <source>
        <dbReference type="SAM" id="SignalP"/>
    </source>
</evidence>
<evidence type="ECO:0000313" key="2">
    <source>
        <dbReference type="EMBL" id="EAZ82819.1"/>
    </source>
</evidence>
<feature type="signal peptide" evidence="1">
    <location>
        <begin position="1"/>
        <end position="20"/>
    </location>
</feature>
<organism evidence="2 3">
    <name type="scientific">Algoriphagus machipongonensis</name>
    <dbReference type="NCBI Taxonomy" id="388413"/>
    <lineage>
        <taxon>Bacteria</taxon>
        <taxon>Pseudomonadati</taxon>
        <taxon>Bacteroidota</taxon>
        <taxon>Cytophagia</taxon>
        <taxon>Cytophagales</taxon>
        <taxon>Cyclobacteriaceae</taxon>
        <taxon>Algoriphagus</taxon>
    </lineage>
</organism>
<dbReference type="STRING" id="388413.ALPR1_11400"/>
<reference evidence="2 3" key="1">
    <citation type="journal article" date="2011" name="J. Bacteriol.">
        <title>Complete genome sequence of Algoriphagus sp. PR1, bacterial prey of a colony-forming choanoflagellate.</title>
        <authorList>
            <person name="Alegado R.A."/>
            <person name="Ferriera S."/>
            <person name="Nusbaum C."/>
            <person name="Young S.K."/>
            <person name="Zeng Q."/>
            <person name="Imamovic A."/>
            <person name="Fairclough S.R."/>
            <person name="King N."/>
        </authorList>
    </citation>
    <scope>NUCLEOTIDE SEQUENCE [LARGE SCALE GENOMIC DNA]</scope>
    <source>
        <strain evidence="2 3">PR1</strain>
    </source>
</reference>
<evidence type="ECO:0008006" key="4">
    <source>
        <dbReference type="Google" id="ProtNLM"/>
    </source>
</evidence>
<keyword evidence="3" id="KW-1185">Reference proteome</keyword>
<dbReference type="AlphaFoldDB" id="A3HSK1"/>
<evidence type="ECO:0000313" key="3">
    <source>
        <dbReference type="Proteomes" id="UP000003919"/>
    </source>
</evidence>
<dbReference type="EMBL" id="CM001023">
    <property type="protein sequence ID" value="EAZ82819.1"/>
    <property type="molecule type" value="Genomic_DNA"/>
</dbReference>
<sequence length="362" mass="42090">MRTCFLFFFWFIFISTNSIAQKKEFTLRSNGEYFLERNYEYVQIDNGQEEGIQLGVIYDQNGQTRTAVLKGGTNGVLSLFQEKVKNGNTPQQKIKIEISRVVLTESYNSATKLYEGDIELKMKFYLLGKADPIALTDYLGSLSYRRSANRSNQVQFVVNSIFHKALEYFDSWQKIQSEGNPVLASKVKLKILDEIRENKTDTVFYNPENPLVWSDFKDSPPSLSDFNASIFTSFSIDESSIMVDGYLYHTVDIKTYMLPKQSWVKTPSDYGIAHERLHFDLVKIQVNKFKQKLLELALDPQFYTAEIYEAYLDALRELAKKQELYDQETKNGLNPEQQKKWSNLIEHELKTSNENFKEKISK</sequence>
<dbReference type="eggNOG" id="COG5661">
    <property type="taxonomic scope" value="Bacteria"/>
</dbReference>
<dbReference type="RefSeq" id="WP_008200650.1">
    <property type="nucleotide sequence ID" value="NZ_CM001023.1"/>
</dbReference>